<sequence>MPTSPPELLSRILRSNTDSPAPSTRPHVTLTFAQSLDARIAGAGGRQLILSGRESMVMTHWMRTMHDGILVGIGTALNDDPQLNVRQLPPPPADSPYSLPRPIIIDPQLQLSPSCKLLKNYQSKTGRMPWVLCREHPDPDAGTASRKQALQAAGARVVEVPHTGSETLPTRLQVEAVLQILRDLGIKSLMVEGGARVITSFLSEDVVDTLIITVAPVMVGDTGIGYQYPTAVDGRPRFKDPQTEIVGQDSVVCLLANKP</sequence>
<evidence type="ECO:0000313" key="15">
    <source>
        <dbReference type="Proteomes" id="UP000567179"/>
    </source>
</evidence>
<dbReference type="GO" id="GO:0008703">
    <property type="term" value="F:5-amino-6-(5-phosphoribosylamino)uracil reductase activity"/>
    <property type="evidence" value="ECO:0007669"/>
    <property type="project" value="InterPro"/>
</dbReference>
<evidence type="ECO:0000256" key="4">
    <source>
        <dbReference type="ARBA" id="ARBA00012851"/>
    </source>
</evidence>
<dbReference type="OrthoDB" id="5432at2759"/>
<keyword evidence="15" id="KW-1185">Reference proteome</keyword>
<evidence type="ECO:0000256" key="8">
    <source>
        <dbReference type="ARBA" id="ARBA00023002"/>
    </source>
</evidence>
<evidence type="ECO:0000256" key="5">
    <source>
        <dbReference type="ARBA" id="ARBA00015035"/>
    </source>
</evidence>
<gene>
    <name evidence="14" type="ORF">D9619_002576</name>
</gene>
<dbReference type="Proteomes" id="UP000567179">
    <property type="component" value="Unassembled WGS sequence"/>
</dbReference>
<comment type="pathway">
    <text evidence="2">Cofactor biosynthesis; riboflavin biosynthesis.</text>
</comment>
<dbReference type="Pfam" id="PF01872">
    <property type="entry name" value="RibD_C"/>
    <property type="match status" value="1"/>
</dbReference>
<evidence type="ECO:0000256" key="2">
    <source>
        <dbReference type="ARBA" id="ARBA00005104"/>
    </source>
</evidence>
<dbReference type="InterPro" id="IPR002734">
    <property type="entry name" value="RibDG_C"/>
</dbReference>
<dbReference type="PANTHER" id="PTHR38011:SF7">
    <property type="entry name" value="2,5-DIAMINO-6-RIBOSYLAMINO-4(3H)-PYRIMIDINONE 5'-PHOSPHATE REDUCTASE"/>
    <property type="match status" value="1"/>
</dbReference>
<dbReference type="GO" id="GO:0009231">
    <property type="term" value="P:riboflavin biosynthetic process"/>
    <property type="evidence" value="ECO:0007669"/>
    <property type="project" value="UniProtKB-KW"/>
</dbReference>
<reference evidence="14 15" key="1">
    <citation type="journal article" date="2020" name="ISME J.">
        <title>Uncovering the hidden diversity of litter-decomposition mechanisms in mushroom-forming fungi.</title>
        <authorList>
            <person name="Floudas D."/>
            <person name="Bentzer J."/>
            <person name="Ahren D."/>
            <person name="Johansson T."/>
            <person name="Persson P."/>
            <person name="Tunlid A."/>
        </authorList>
    </citation>
    <scope>NUCLEOTIDE SEQUENCE [LARGE SCALE GENOMIC DNA]</scope>
    <source>
        <strain evidence="14 15">CBS 101986</strain>
    </source>
</reference>
<evidence type="ECO:0000256" key="11">
    <source>
        <dbReference type="ARBA" id="ARBA00047550"/>
    </source>
</evidence>
<dbReference type="Gene3D" id="3.40.430.10">
    <property type="entry name" value="Dihydrofolate Reductase, subunit A"/>
    <property type="match status" value="1"/>
</dbReference>
<evidence type="ECO:0000256" key="10">
    <source>
        <dbReference type="ARBA" id="ARBA00031630"/>
    </source>
</evidence>
<evidence type="ECO:0000256" key="3">
    <source>
        <dbReference type="ARBA" id="ARBA00009723"/>
    </source>
</evidence>
<dbReference type="SUPFAM" id="SSF53597">
    <property type="entry name" value="Dihydrofolate reductase-like"/>
    <property type="match status" value="1"/>
</dbReference>
<keyword evidence="6" id="KW-0686">Riboflavin biosynthesis</keyword>
<evidence type="ECO:0000256" key="7">
    <source>
        <dbReference type="ARBA" id="ARBA00022857"/>
    </source>
</evidence>
<evidence type="ECO:0000313" key="14">
    <source>
        <dbReference type="EMBL" id="KAF5312764.1"/>
    </source>
</evidence>
<protein>
    <recommendedName>
        <fullName evidence="5">2,5-diamino-6-ribosylamino-4(3H)-pyrimidinone 5'-phosphate reductase</fullName>
        <ecNumber evidence="4">1.1.1.302</ecNumber>
    </recommendedName>
    <alternativeName>
        <fullName evidence="10">2,5-diamino-6-(5-phospho-D-ribosylamino)pyrimidin-4(3H)-one reductase</fullName>
    </alternativeName>
    <alternativeName>
        <fullName evidence="9">2,5-diamino-6-ribitylamino-4(3H)-pyrimidinone 5'-phosphate synthase</fullName>
    </alternativeName>
</protein>
<comment type="catalytic activity">
    <reaction evidence="11">
        <text>2,5-diamino-6-(1-D-ribitylamino)pyrimidin-4(3H)-one 5'-phosphate + NAD(+) = 2,5-diamino-6-(1-D-ribosylamino)pyrimidin-4(3H)-one 5'-phosphate + NADH + H(+)</text>
        <dbReference type="Rhea" id="RHEA:27274"/>
        <dbReference type="ChEBI" id="CHEBI:15378"/>
        <dbReference type="ChEBI" id="CHEBI:57540"/>
        <dbReference type="ChEBI" id="CHEBI:57945"/>
        <dbReference type="ChEBI" id="CHEBI:58890"/>
        <dbReference type="ChEBI" id="CHEBI:59545"/>
        <dbReference type="EC" id="1.1.1.302"/>
    </reaction>
</comment>
<evidence type="ECO:0000256" key="1">
    <source>
        <dbReference type="ARBA" id="ARBA00003555"/>
    </source>
</evidence>
<name>A0A8H5EUE7_9AGAR</name>
<organism evidence="14 15">
    <name type="scientific">Psilocybe cf. subviscida</name>
    <dbReference type="NCBI Taxonomy" id="2480587"/>
    <lineage>
        <taxon>Eukaryota</taxon>
        <taxon>Fungi</taxon>
        <taxon>Dikarya</taxon>
        <taxon>Basidiomycota</taxon>
        <taxon>Agaricomycotina</taxon>
        <taxon>Agaricomycetes</taxon>
        <taxon>Agaricomycetidae</taxon>
        <taxon>Agaricales</taxon>
        <taxon>Agaricineae</taxon>
        <taxon>Strophariaceae</taxon>
        <taxon>Psilocybe</taxon>
    </lineage>
</organism>
<accession>A0A8H5EUE7</accession>
<dbReference type="InterPro" id="IPR024072">
    <property type="entry name" value="DHFR-like_dom_sf"/>
</dbReference>
<evidence type="ECO:0000256" key="6">
    <source>
        <dbReference type="ARBA" id="ARBA00022619"/>
    </source>
</evidence>
<proteinExistence type="inferred from homology"/>
<evidence type="ECO:0000259" key="13">
    <source>
        <dbReference type="Pfam" id="PF01872"/>
    </source>
</evidence>
<dbReference type="AlphaFoldDB" id="A0A8H5EUE7"/>
<dbReference type="InterPro" id="IPR050765">
    <property type="entry name" value="Riboflavin_Biosynth_HTPR"/>
</dbReference>
<evidence type="ECO:0000256" key="9">
    <source>
        <dbReference type="ARBA" id="ARBA00030073"/>
    </source>
</evidence>
<dbReference type="EMBL" id="JAACJJ010000056">
    <property type="protein sequence ID" value="KAF5312764.1"/>
    <property type="molecule type" value="Genomic_DNA"/>
</dbReference>
<dbReference type="PANTHER" id="PTHR38011">
    <property type="entry name" value="DIHYDROFOLATE REDUCTASE FAMILY PROTEIN (AFU_ORTHOLOGUE AFUA_8G06820)"/>
    <property type="match status" value="1"/>
</dbReference>
<evidence type="ECO:0000256" key="12">
    <source>
        <dbReference type="ARBA" id="ARBA00049020"/>
    </source>
</evidence>
<keyword evidence="7" id="KW-0521">NADP</keyword>
<comment type="similarity">
    <text evidence="3">Belongs to the HTP reductase family.</text>
</comment>
<keyword evidence="8" id="KW-0560">Oxidoreductase</keyword>
<dbReference type="EC" id="1.1.1.302" evidence="4"/>
<comment type="function">
    <text evidence="1">Catalyzes an early step in riboflavin biosynthesis, the NADPH-dependent reduction of the ribose side chain of 2,5-diamino-6-ribosylamino-4(3H)-pyrimidinone 5'-phosphate, yielding 2,5-diamino-6-ribitylamino-4(3H)-pyrimidinone 5'-phosphate.</text>
</comment>
<feature type="domain" description="Bacterial bifunctional deaminase-reductase C-terminal" evidence="13">
    <location>
        <begin position="26"/>
        <end position="248"/>
    </location>
</feature>
<comment type="catalytic activity">
    <reaction evidence="12">
        <text>2,5-diamino-6-(1-D-ribitylamino)pyrimidin-4(3H)-one 5'-phosphate + NADP(+) = 2,5-diamino-6-(1-D-ribosylamino)pyrimidin-4(3H)-one 5'-phosphate + NADPH + H(+)</text>
        <dbReference type="Rhea" id="RHEA:27278"/>
        <dbReference type="ChEBI" id="CHEBI:15378"/>
        <dbReference type="ChEBI" id="CHEBI:57783"/>
        <dbReference type="ChEBI" id="CHEBI:58349"/>
        <dbReference type="ChEBI" id="CHEBI:58890"/>
        <dbReference type="ChEBI" id="CHEBI:59545"/>
        <dbReference type="EC" id="1.1.1.302"/>
    </reaction>
</comment>
<comment type="caution">
    <text evidence="14">The sequence shown here is derived from an EMBL/GenBank/DDBJ whole genome shotgun (WGS) entry which is preliminary data.</text>
</comment>